<comment type="caution">
    <text evidence="9">The sequence shown here is derived from an EMBL/GenBank/DDBJ whole genome shotgun (WGS) entry which is preliminary data.</text>
</comment>
<keyword evidence="10" id="KW-1185">Reference proteome</keyword>
<evidence type="ECO:0000256" key="3">
    <source>
        <dbReference type="ARBA" id="ARBA00022448"/>
    </source>
</evidence>
<dbReference type="Proteomes" id="UP001597493">
    <property type="component" value="Unassembled WGS sequence"/>
</dbReference>
<evidence type="ECO:0000313" key="10">
    <source>
        <dbReference type="Proteomes" id="UP001597493"/>
    </source>
</evidence>
<comment type="similarity">
    <text evidence="2">Belongs to the amino acid-polyamine-organocation (APC) superfamily. Spore germination protein (SGP) (TC 2.A.3.9) family.</text>
</comment>
<feature type="transmembrane region" description="Helical" evidence="8">
    <location>
        <begin position="220"/>
        <end position="240"/>
    </location>
</feature>
<evidence type="ECO:0000256" key="2">
    <source>
        <dbReference type="ARBA" id="ARBA00007998"/>
    </source>
</evidence>
<dbReference type="PANTHER" id="PTHR34975:SF2">
    <property type="entry name" value="SPORE GERMINATION PROTEIN A2"/>
    <property type="match status" value="1"/>
</dbReference>
<gene>
    <name evidence="9" type="ORF">ACFSW5_18675</name>
</gene>
<feature type="transmembrane region" description="Helical" evidence="8">
    <location>
        <begin position="108"/>
        <end position="132"/>
    </location>
</feature>
<sequence>MQDRGKITATQMACALFLCVIATAVLAAPILTYKWAGNAMWISSIAASLVALAIAYIMVELHRLFPGKSIVEYSVDLLGRTVGKLFGLYYLLACLQMSGSALRQFGEFMSISFLSQTPSIVLILSISIVGACMARSGIETIGRCAVLFTPVIVGIYLLHLLPVFPLLKPDRLLPLLENGWTAMLQGALQLQNWYPLYMMLTFLLPFVADKEKPGKWSYVSVLWTASAVTGMMLITIMMFGKATGQFNFPMLVISRYVVALEFFEHIESLMMFFWVLDVFVRTIVNQYIISVGFAQWFGAPSFKPLVLPVSALIVLFTYWSTPNYAELADISTTHQPIYYMVNFILFPALLLLIAKFRRAANGKQTQEAPANGS</sequence>
<evidence type="ECO:0000256" key="4">
    <source>
        <dbReference type="ARBA" id="ARBA00022544"/>
    </source>
</evidence>
<keyword evidence="7 8" id="KW-0472">Membrane</keyword>
<evidence type="ECO:0000313" key="9">
    <source>
        <dbReference type="EMBL" id="MFD2662285.1"/>
    </source>
</evidence>
<feature type="transmembrane region" description="Helical" evidence="8">
    <location>
        <begin position="271"/>
        <end position="293"/>
    </location>
</feature>
<reference evidence="10" key="1">
    <citation type="journal article" date="2019" name="Int. J. Syst. Evol. Microbiol.">
        <title>The Global Catalogue of Microorganisms (GCM) 10K type strain sequencing project: providing services to taxonomists for standard genome sequencing and annotation.</title>
        <authorList>
            <consortium name="The Broad Institute Genomics Platform"/>
            <consortium name="The Broad Institute Genome Sequencing Center for Infectious Disease"/>
            <person name="Wu L."/>
            <person name="Ma J."/>
        </authorList>
    </citation>
    <scope>NUCLEOTIDE SEQUENCE [LARGE SCALE GENOMIC DNA]</scope>
    <source>
        <strain evidence="10">TISTR 1827</strain>
    </source>
</reference>
<feature type="transmembrane region" description="Helical" evidence="8">
    <location>
        <begin position="187"/>
        <end position="208"/>
    </location>
</feature>
<feature type="transmembrane region" description="Helical" evidence="8">
    <location>
        <begin position="12"/>
        <end position="33"/>
    </location>
</feature>
<name>A0ABW5R1V7_9BACL</name>
<dbReference type="Pfam" id="PF03845">
    <property type="entry name" value="Spore_permease"/>
    <property type="match status" value="1"/>
</dbReference>
<accession>A0ABW5R1V7</accession>
<organism evidence="9 10">
    <name type="scientific">Paenibacillus thailandensis</name>
    <dbReference type="NCBI Taxonomy" id="393250"/>
    <lineage>
        <taxon>Bacteria</taxon>
        <taxon>Bacillati</taxon>
        <taxon>Bacillota</taxon>
        <taxon>Bacilli</taxon>
        <taxon>Bacillales</taxon>
        <taxon>Paenibacillaceae</taxon>
        <taxon>Paenibacillus</taxon>
    </lineage>
</organism>
<dbReference type="NCBIfam" id="TIGR00912">
    <property type="entry name" value="2A0309"/>
    <property type="match status" value="1"/>
</dbReference>
<dbReference type="EMBL" id="JBHUMY010000025">
    <property type="protein sequence ID" value="MFD2662285.1"/>
    <property type="molecule type" value="Genomic_DNA"/>
</dbReference>
<evidence type="ECO:0000256" key="6">
    <source>
        <dbReference type="ARBA" id="ARBA00022989"/>
    </source>
</evidence>
<keyword evidence="3" id="KW-0813">Transport</keyword>
<dbReference type="InterPro" id="IPR004761">
    <property type="entry name" value="Spore_GerAB"/>
</dbReference>
<evidence type="ECO:0000256" key="7">
    <source>
        <dbReference type="ARBA" id="ARBA00023136"/>
    </source>
</evidence>
<feature type="transmembrane region" description="Helical" evidence="8">
    <location>
        <begin position="337"/>
        <end position="354"/>
    </location>
</feature>
<comment type="subcellular location">
    <subcellularLocation>
        <location evidence="1">Membrane</location>
        <topology evidence="1">Multi-pass membrane protein</topology>
    </subcellularLocation>
</comment>
<feature type="transmembrane region" description="Helical" evidence="8">
    <location>
        <begin position="305"/>
        <end position="325"/>
    </location>
</feature>
<feature type="transmembrane region" description="Helical" evidence="8">
    <location>
        <begin position="82"/>
        <end position="102"/>
    </location>
</feature>
<dbReference type="Gene3D" id="1.20.1740.10">
    <property type="entry name" value="Amino acid/polyamine transporter I"/>
    <property type="match status" value="1"/>
</dbReference>
<evidence type="ECO:0000256" key="8">
    <source>
        <dbReference type="SAM" id="Phobius"/>
    </source>
</evidence>
<evidence type="ECO:0000256" key="5">
    <source>
        <dbReference type="ARBA" id="ARBA00022692"/>
    </source>
</evidence>
<dbReference type="RefSeq" id="WP_379276324.1">
    <property type="nucleotide sequence ID" value="NZ_JBHUGT010000022.1"/>
</dbReference>
<dbReference type="PANTHER" id="PTHR34975">
    <property type="entry name" value="SPORE GERMINATION PROTEIN A2"/>
    <property type="match status" value="1"/>
</dbReference>
<feature type="transmembrane region" description="Helical" evidence="8">
    <location>
        <begin position="144"/>
        <end position="167"/>
    </location>
</feature>
<keyword evidence="6 8" id="KW-1133">Transmembrane helix</keyword>
<proteinExistence type="inferred from homology"/>
<evidence type="ECO:0000256" key="1">
    <source>
        <dbReference type="ARBA" id="ARBA00004141"/>
    </source>
</evidence>
<feature type="transmembrane region" description="Helical" evidence="8">
    <location>
        <begin position="39"/>
        <end position="61"/>
    </location>
</feature>
<protein>
    <submittedName>
        <fullName evidence="9">Endospore germination permease</fullName>
    </submittedName>
</protein>
<keyword evidence="4" id="KW-0309">Germination</keyword>
<keyword evidence="5 8" id="KW-0812">Transmembrane</keyword>